<protein>
    <submittedName>
        <fullName evidence="2">Uncharacterized protein</fullName>
    </submittedName>
</protein>
<dbReference type="EMBL" id="CADCTQ010000521">
    <property type="protein sequence ID" value="CAA9312182.1"/>
    <property type="molecule type" value="Genomic_DNA"/>
</dbReference>
<accession>A0A6J4KQ85</accession>
<gene>
    <name evidence="2" type="ORF">AVDCRST_MAG56-6299</name>
</gene>
<proteinExistence type="predicted"/>
<name>A0A6J4KQ85_9SPHI</name>
<evidence type="ECO:0000256" key="1">
    <source>
        <dbReference type="SAM" id="MobiDB-lite"/>
    </source>
</evidence>
<organism evidence="2">
    <name type="scientific">uncultured Cytophagales bacterium</name>
    <dbReference type="NCBI Taxonomy" id="158755"/>
    <lineage>
        <taxon>Bacteria</taxon>
        <taxon>Pseudomonadati</taxon>
        <taxon>Bacteroidota</taxon>
        <taxon>Sphingobacteriia</taxon>
        <taxon>Sphingobacteriales</taxon>
        <taxon>environmental samples</taxon>
    </lineage>
</organism>
<reference evidence="2" key="1">
    <citation type="submission" date="2020-02" db="EMBL/GenBank/DDBJ databases">
        <authorList>
            <person name="Meier V. D."/>
        </authorList>
    </citation>
    <scope>NUCLEOTIDE SEQUENCE</scope>
    <source>
        <strain evidence="2">AVDCRST_MAG56</strain>
    </source>
</reference>
<evidence type="ECO:0000313" key="2">
    <source>
        <dbReference type="EMBL" id="CAA9312182.1"/>
    </source>
</evidence>
<dbReference type="AlphaFoldDB" id="A0A6J4KQ85"/>
<sequence>MSLLPWSVSSLTTFSPFPKFVLIVALMEEGNSTEAAAWQGEMHVTACFSDQRGVWARLPSFFQGGAGGGSPNTSIPRTSNRTKTKKRRGGPALVVYGQYSVRSV</sequence>
<feature type="region of interest" description="Disordered" evidence="1">
    <location>
        <begin position="63"/>
        <end position="88"/>
    </location>
</feature>